<protein>
    <submittedName>
        <fullName evidence="2">Uncharacterized protein</fullName>
    </submittedName>
</protein>
<sequence length="82" mass="9246">METSVHNITSPRPSDLILDLLLISIICLMELFLGPVFACFQILSMLHEKYTRPAISTLTGRASLPNKWLRNRYGVVESVSQV</sequence>
<keyword evidence="1" id="KW-0812">Transmembrane</keyword>
<reference evidence="2 3" key="1">
    <citation type="submission" date="2024-01" db="EMBL/GenBank/DDBJ databases">
        <title>Complete genome of Cladobotryum mycophilum ATHUM6906.</title>
        <authorList>
            <person name="Christinaki A.C."/>
            <person name="Myridakis A.I."/>
            <person name="Kouvelis V.N."/>
        </authorList>
    </citation>
    <scope>NUCLEOTIDE SEQUENCE [LARGE SCALE GENOMIC DNA]</scope>
    <source>
        <strain evidence="2 3">ATHUM6906</strain>
    </source>
</reference>
<keyword evidence="1" id="KW-1133">Transmembrane helix</keyword>
<dbReference type="Proteomes" id="UP001338125">
    <property type="component" value="Unassembled WGS sequence"/>
</dbReference>
<proteinExistence type="predicted"/>
<comment type="caution">
    <text evidence="2">The sequence shown here is derived from an EMBL/GenBank/DDBJ whole genome shotgun (WGS) entry which is preliminary data.</text>
</comment>
<evidence type="ECO:0000313" key="3">
    <source>
        <dbReference type="Proteomes" id="UP001338125"/>
    </source>
</evidence>
<evidence type="ECO:0000256" key="1">
    <source>
        <dbReference type="SAM" id="Phobius"/>
    </source>
</evidence>
<gene>
    <name evidence="2" type="ORF">PT974_05724</name>
</gene>
<organism evidence="2 3">
    <name type="scientific">Cladobotryum mycophilum</name>
    <dbReference type="NCBI Taxonomy" id="491253"/>
    <lineage>
        <taxon>Eukaryota</taxon>
        <taxon>Fungi</taxon>
        <taxon>Dikarya</taxon>
        <taxon>Ascomycota</taxon>
        <taxon>Pezizomycotina</taxon>
        <taxon>Sordariomycetes</taxon>
        <taxon>Hypocreomycetidae</taxon>
        <taxon>Hypocreales</taxon>
        <taxon>Hypocreaceae</taxon>
        <taxon>Cladobotryum</taxon>
    </lineage>
</organism>
<accession>A0ABR0SJJ6</accession>
<dbReference type="EMBL" id="JAVFKD010000012">
    <property type="protein sequence ID" value="KAK5992321.1"/>
    <property type="molecule type" value="Genomic_DNA"/>
</dbReference>
<keyword evidence="1" id="KW-0472">Membrane</keyword>
<name>A0ABR0SJJ6_9HYPO</name>
<evidence type="ECO:0000313" key="2">
    <source>
        <dbReference type="EMBL" id="KAK5992321.1"/>
    </source>
</evidence>
<keyword evidence="3" id="KW-1185">Reference proteome</keyword>
<feature type="transmembrane region" description="Helical" evidence="1">
    <location>
        <begin position="20"/>
        <end position="43"/>
    </location>
</feature>